<keyword evidence="3" id="KW-0227">DNA damage</keyword>
<evidence type="ECO:0000256" key="4">
    <source>
        <dbReference type="ARBA" id="ARBA00023204"/>
    </source>
</evidence>
<dbReference type="InterPro" id="IPR004583">
    <property type="entry name" value="DNA_repair_Rad4"/>
</dbReference>
<comment type="similarity">
    <text evidence="2">Belongs to the XPC family.</text>
</comment>
<dbReference type="EMBL" id="JAANQT010000566">
    <property type="protein sequence ID" value="KAG1309961.1"/>
    <property type="molecule type" value="Genomic_DNA"/>
</dbReference>
<sequence length="752" mass="87011">MAITRKSQKRNGEQQNNLNSKRSRKRVVKKTSADEDQIFESVGSSRSLKRVDQHSEDLGQKKKAKGKQKEDVNLIDKSEDKSLQIHDAQQMDTVDMEVDEEEEEEDEIDWETVELPHMITDQVNNNHNEDNNPVYKDVEIVFEAPRAVLKKSKWEIEYQRNLREWTHNSHIITLIAHYAIRNRWCSSDKAKFQCLKIVPEHARKLLSNNTTESSIITGIKWILNWWKNYFSITGPGLVTRPYSDFEDISHSFLQDMIAKRESNENAEWVDNLDEFVNLLLKKEGTSDLCSELFVSILRSCNCDARLVCSLQPVPYKIPPNSKKQNTDESTEQEETQESLLFQFRTPTRTHVDQNVQLRQTNAKPPCVWIEVYCPESKRWICVDPIRGIIDKPALMEPAVLNRSNQLSFVLAFDEKKKHYITDVTRRYTSNMDKANRLRDRPLTKREQSAGMRPWSEILLSMLCHKPKMNEKERLEMQDLEKQEKKEMMPTSIGAFKNHPIYALERHLKKFEVLHPREPILGSIRGEKIYPRQCVKVVSTADAFRKQGREIIKGEQPIKMVKSTATTIEKKRIHEMAKQEGQEVLVPCYGEWQTQKIIPDPVVDGKVPKNSFGNIDLFVPEMLPAGAVHIPIRGIGKLAKRLGIDYADAVTGFEFVKMRSVPIIEGIVVAKEFQFVLMEALEEQEKDEAVRAIEKQEKEVYLRWRKLIKGLLVKARVDNEYGTSKSTDNDSDMWTTFNTDDTHGGGGFLPEDD</sequence>
<feature type="compositionally biased region" description="Basic and acidic residues" evidence="6">
    <location>
        <begin position="67"/>
        <end position="79"/>
    </location>
</feature>
<evidence type="ECO:0000256" key="2">
    <source>
        <dbReference type="ARBA" id="ARBA00009525"/>
    </source>
</evidence>
<gene>
    <name evidence="10" type="ORF">G6F64_004914</name>
</gene>
<feature type="compositionally biased region" description="Basic and acidic residues" evidence="6">
    <location>
        <begin position="49"/>
        <end position="60"/>
    </location>
</feature>
<dbReference type="InterPro" id="IPR038765">
    <property type="entry name" value="Papain-like_cys_pep_sf"/>
</dbReference>
<dbReference type="SUPFAM" id="SSF54001">
    <property type="entry name" value="Cysteine proteinases"/>
    <property type="match status" value="1"/>
</dbReference>
<dbReference type="Gene3D" id="2.20.20.110">
    <property type="entry name" value="Rad4, beta-hairpin domain BHD1"/>
    <property type="match status" value="1"/>
</dbReference>
<dbReference type="Proteomes" id="UP000716291">
    <property type="component" value="Unassembled WGS sequence"/>
</dbReference>
<dbReference type="GO" id="GO:0003697">
    <property type="term" value="F:single-stranded DNA binding"/>
    <property type="evidence" value="ECO:0007669"/>
    <property type="project" value="TreeGrafter"/>
</dbReference>
<evidence type="ECO:0000256" key="3">
    <source>
        <dbReference type="ARBA" id="ARBA00022763"/>
    </source>
</evidence>
<evidence type="ECO:0000256" key="5">
    <source>
        <dbReference type="ARBA" id="ARBA00023242"/>
    </source>
</evidence>
<dbReference type="PANTHER" id="PTHR12135:SF0">
    <property type="entry name" value="DNA REPAIR PROTEIN COMPLEMENTING XP-C CELLS"/>
    <property type="match status" value="1"/>
</dbReference>
<dbReference type="InterPro" id="IPR018328">
    <property type="entry name" value="Rad4_beta-hairpin_dom3"/>
</dbReference>
<dbReference type="GO" id="GO:0003684">
    <property type="term" value="F:damaged DNA binding"/>
    <property type="evidence" value="ECO:0007669"/>
    <property type="project" value="InterPro"/>
</dbReference>
<dbReference type="InterPro" id="IPR018326">
    <property type="entry name" value="Rad4_beta-hairpin_dom1"/>
</dbReference>
<feature type="domain" description="Rad4 beta-hairpin" evidence="7">
    <location>
        <begin position="484"/>
        <end position="535"/>
    </location>
</feature>
<evidence type="ECO:0000259" key="9">
    <source>
        <dbReference type="SMART" id="SM01032"/>
    </source>
</evidence>
<dbReference type="Pfam" id="PF10405">
    <property type="entry name" value="BHD_3"/>
    <property type="match status" value="1"/>
</dbReference>
<dbReference type="FunFam" id="3.30.70.2460:FF:000001">
    <property type="entry name" value="DNA repair protein Rad4 family"/>
    <property type="match status" value="1"/>
</dbReference>
<comment type="caution">
    <text evidence="10">The sequence shown here is derived from an EMBL/GenBank/DDBJ whole genome shotgun (WGS) entry which is preliminary data.</text>
</comment>
<protein>
    <recommendedName>
        <fullName evidence="12">Rad4-domain-containing protein</fullName>
    </recommendedName>
</protein>
<feature type="compositionally biased region" description="Gly residues" evidence="6">
    <location>
        <begin position="743"/>
        <end position="752"/>
    </location>
</feature>
<comment type="subcellular location">
    <subcellularLocation>
        <location evidence="1">Nucleus</location>
    </subcellularLocation>
</comment>
<feature type="region of interest" description="Disordered" evidence="6">
    <location>
        <begin position="722"/>
        <end position="752"/>
    </location>
</feature>
<dbReference type="GO" id="GO:0000111">
    <property type="term" value="C:nucleotide-excision repair factor 2 complex"/>
    <property type="evidence" value="ECO:0007669"/>
    <property type="project" value="TreeGrafter"/>
</dbReference>
<evidence type="ECO:0000313" key="11">
    <source>
        <dbReference type="Proteomes" id="UP000716291"/>
    </source>
</evidence>
<dbReference type="GO" id="GO:0071942">
    <property type="term" value="C:XPC complex"/>
    <property type="evidence" value="ECO:0007669"/>
    <property type="project" value="TreeGrafter"/>
</dbReference>
<evidence type="ECO:0008006" key="12">
    <source>
        <dbReference type="Google" id="ProtNLM"/>
    </source>
</evidence>
<dbReference type="GO" id="GO:0006289">
    <property type="term" value="P:nucleotide-excision repair"/>
    <property type="evidence" value="ECO:0007669"/>
    <property type="project" value="InterPro"/>
</dbReference>
<dbReference type="SMART" id="SM01032">
    <property type="entry name" value="BHD_3"/>
    <property type="match status" value="1"/>
</dbReference>
<dbReference type="Pfam" id="PF10404">
    <property type="entry name" value="BHD_2"/>
    <property type="match status" value="1"/>
</dbReference>
<dbReference type="GO" id="GO:0006298">
    <property type="term" value="P:mismatch repair"/>
    <property type="evidence" value="ECO:0007669"/>
    <property type="project" value="TreeGrafter"/>
</dbReference>
<dbReference type="Pfam" id="PF03835">
    <property type="entry name" value="Rad4"/>
    <property type="match status" value="1"/>
</dbReference>
<dbReference type="Gene3D" id="3.90.260.10">
    <property type="entry name" value="Transglutaminase-like"/>
    <property type="match status" value="1"/>
</dbReference>
<dbReference type="Gene3D" id="3.30.70.2460">
    <property type="entry name" value="Rad4, beta-hairpin domain BHD3"/>
    <property type="match status" value="1"/>
</dbReference>
<dbReference type="AlphaFoldDB" id="A0A9P6XBP6"/>
<evidence type="ECO:0000259" key="8">
    <source>
        <dbReference type="SMART" id="SM01031"/>
    </source>
</evidence>
<evidence type="ECO:0000259" key="7">
    <source>
        <dbReference type="SMART" id="SM01030"/>
    </source>
</evidence>
<name>A0A9P6XBP6_RHIOR</name>
<feature type="domain" description="Rad4 beta-hairpin" evidence="8">
    <location>
        <begin position="537"/>
        <end position="599"/>
    </location>
</feature>
<keyword evidence="11" id="KW-1185">Reference proteome</keyword>
<dbReference type="SMART" id="SM01030">
    <property type="entry name" value="BHD_1"/>
    <property type="match status" value="1"/>
</dbReference>
<dbReference type="PANTHER" id="PTHR12135">
    <property type="entry name" value="DNA REPAIR PROTEIN XP-C / RAD4"/>
    <property type="match status" value="1"/>
</dbReference>
<feature type="domain" description="Rad4 beta-hairpin" evidence="9">
    <location>
        <begin position="606"/>
        <end position="680"/>
    </location>
</feature>
<dbReference type="GO" id="GO:0005737">
    <property type="term" value="C:cytoplasm"/>
    <property type="evidence" value="ECO:0007669"/>
    <property type="project" value="TreeGrafter"/>
</dbReference>
<evidence type="ECO:0000256" key="1">
    <source>
        <dbReference type="ARBA" id="ARBA00004123"/>
    </source>
</evidence>
<organism evidence="10 11">
    <name type="scientific">Rhizopus oryzae</name>
    <name type="common">Mucormycosis agent</name>
    <name type="synonym">Rhizopus arrhizus var. delemar</name>
    <dbReference type="NCBI Taxonomy" id="64495"/>
    <lineage>
        <taxon>Eukaryota</taxon>
        <taxon>Fungi</taxon>
        <taxon>Fungi incertae sedis</taxon>
        <taxon>Mucoromycota</taxon>
        <taxon>Mucoromycotina</taxon>
        <taxon>Mucoromycetes</taxon>
        <taxon>Mucorales</taxon>
        <taxon>Mucorineae</taxon>
        <taxon>Rhizopodaceae</taxon>
        <taxon>Rhizopus</taxon>
    </lineage>
</organism>
<dbReference type="InterPro" id="IPR036985">
    <property type="entry name" value="Transglutaminase-like_sf"/>
</dbReference>
<dbReference type="InterPro" id="IPR018327">
    <property type="entry name" value="BHD_2"/>
</dbReference>
<dbReference type="InterPro" id="IPR018325">
    <property type="entry name" value="Rad4/PNGase_transGLS-fold"/>
</dbReference>
<keyword evidence="4" id="KW-0234">DNA repair</keyword>
<keyword evidence="5" id="KW-0539">Nucleus</keyword>
<evidence type="ECO:0000313" key="10">
    <source>
        <dbReference type="EMBL" id="KAG1309961.1"/>
    </source>
</evidence>
<evidence type="ECO:0000256" key="6">
    <source>
        <dbReference type="SAM" id="MobiDB-lite"/>
    </source>
</evidence>
<dbReference type="InterPro" id="IPR042488">
    <property type="entry name" value="Rad4_BHD3_sf"/>
</dbReference>
<accession>A0A9P6XBP6</accession>
<dbReference type="Pfam" id="PF10403">
    <property type="entry name" value="BHD_1"/>
    <property type="match status" value="1"/>
</dbReference>
<feature type="compositionally biased region" description="Polar residues" evidence="6">
    <location>
        <begin position="722"/>
        <end position="738"/>
    </location>
</feature>
<proteinExistence type="inferred from homology"/>
<reference evidence="10" key="1">
    <citation type="journal article" date="2020" name="Microb. Genom.">
        <title>Genetic diversity of clinical and environmental Mucorales isolates obtained from an investigation of mucormycosis cases among solid organ transplant recipients.</title>
        <authorList>
            <person name="Nguyen M.H."/>
            <person name="Kaul D."/>
            <person name="Muto C."/>
            <person name="Cheng S.J."/>
            <person name="Richter R.A."/>
            <person name="Bruno V.M."/>
            <person name="Liu G."/>
            <person name="Beyhan S."/>
            <person name="Sundermann A.J."/>
            <person name="Mounaud S."/>
            <person name="Pasculle A.W."/>
            <person name="Nierman W.C."/>
            <person name="Driscoll E."/>
            <person name="Cumbie R."/>
            <person name="Clancy C.J."/>
            <person name="Dupont C.L."/>
        </authorList>
    </citation>
    <scope>NUCLEOTIDE SEQUENCE</scope>
    <source>
        <strain evidence="10">GL11</strain>
    </source>
</reference>
<dbReference type="SMART" id="SM01031">
    <property type="entry name" value="BHD_2"/>
    <property type="match status" value="1"/>
</dbReference>
<feature type="region of interest" description="Disordered" evidence="6">
    <location>
        <begin position="1"/>
        <end position="79"/>
    </location>
</feature>